<keyword evidence="1" id="KW-0732">Signal</keyword>
<feature type="chain" id="PRO_5014521585" evidence="1">
    <location>
        <begin position="27"/>
        <end position="68"/>
    </location>
</feature>
<organism evidence="2">
    <name type="scientific">Glycine max</name>
    <name type="common">Soybean</name>
    <name type="synonym">Glycine hispida</name>
    <dbReference type="NCBI Taxonomy" id="3847"/>
    <lineage>
        <taxon>Eukaryota</taxon>
        <taxon>Viridiplantae</taxon>
        <taxon>Streptophyta</taxon>
        <taxon>Embryophyta</taxon>
        <taxon>Tracheophyta</taxon>
        <taxon>Spermatophyta</taxon>
        <taxon>Magnoliopsida</taxon>
        <taxon>eudicotyledons</taxon>
        <taxon>Gunneridae</taxon>
        <taxon>Pentapetalae</taxon>
        <taxon>rosids</taxon>
        <taxon>fabids</taxon>
        <taxon>Fabales</taxon>
        <taxon>Fabaceae</taxon>
        <taxon>Papilionoideae</taxon>
        <taxon>50 kb inversion clade</taxon>
        <taxon>NPAAA clade</taxon>
        <taxon>indigoferoid/millettioid clade</taxon>
        <taxon>Phaseoleae</taxon>
        <taxon>Glycine</taxon>
        <taxon>Glycine subgen. Soja</taxon>
    </lineage>
</organism>
<reference evidence="3" key="2">
    <citation type="submission" date="2018-02" db="UniProtKB">
        <authorList>
            <consortium name="EnsemblPlants"/>
        </authorList>
    </citation>
    <scope>IDENTIFICATION</scope>
    <source>
        <strain evidence="3">Williams 82</strain>
    </source>
</reference>
<name>A0A0R0HC60_SOYBN</name>
<reference evidence="2 3" key="1">
    <citation type="journal article" date="2010" name="Nature">
        <title>Genome sequence of the palaeopolyploid soybean.</title>
        <authorList>
            <person name="Schmutz J."/>
            <person name="Cannon S.B."/>
            <person name="Schlueter J."/>
            <person name="Ma J."/>
            <person name="Mitros T."/>
            <person name="Nelson W."/>
            <person name="Hyten D.L."/>
            <person name="Song Q."/>
            <person name="Thelen J.J."/>
            <person name="Cheng J."/>
            <person name="Xu D."/>
            <person name="Hellsten U."/>
            <person name="May G.D."/>
            <person name="Yu Y."/>
            <person name="Sakurai T."/>
            <person name="Umezawa T."/>
            <person name="Bhattacharyya M.K."/>
            <person name="Sandhu D."/>
            <person name="Valliyodan B."/>
            <person name="Lindquist E."/>
            <person name="Peto M."/>
            <person name="Grant D."/>
            <person name="Shu S."/>
            <person name="Goodstein D."/>
            <person name="Barry K."/>
            <person name="Futrell-Griggs M."/>
            <person name="Abernathy B."/>
            <person name="Du J."/>
            <person name="Tian Z."/>
            <person name="Zhu L."/>
            <person name="Gill N."/>
            <person name="Joshi T."/>
            <person name="Libault M."/>
            <person name="Sethuraman A."/>
            <person name="Zhang X.-C."/>
            <person name="Shinozaki K."/>
            <person name="Nguyen H.T."/>
            <person name="Wing R.A."/>
            <person name="Cregan P."/>
            <person name="Specht J."/>
            <person name="Grimwood J."/>
            <person name="Rokhsar D."/>
            <person name="Stacey G."/>
            <person name="Shoemaker R.C."/>
            <person name="Jackson S.A."/>
        </authorList>
    </citation>
    <scope>NUCLEOTIDE SEQUENCE [LARGE SCALE GENOMIC DNA]</scope>
    <source>
        <strain evidence="3">cv. Williams 82</strain>
        <tissue evidence="2">Callus</tissue>
    </source>
</reference>
<reference evidence="2" key="3">
    <citation type="submission" date="2018-07" db="EMBL/GenBank/DDBJ databases">
        <title>WGS assembly of Glycine max.</title>
        <authorList>
            <person name="Schmutz J."/>
            <person name="Cannon S."/>
            <person name="Schlueter J."/>
            <person name="Ma J."/>
            <person name="Mitros T."/>
            <person name="Nelson W."/>
            <person name="Hyten D."/>
            <person name="Song Q."/>
            <person name="Thelen J."/>
            <person name="Cheng J."/>
            <person name="Xu D."/>
            <person name="Hellsten U."/>
            <person name="May G."/>
            <person name="Yu Y."/>
            <person name="Sakurai T."/>
            <person name="Umezawa T."/>
            <person name="Bhattacharyya M."/>
            <person name="Sandhu D."/>
            <person name="Valliyodan B."/>
            <person name="Lindquist E."/>
            <person name="Peto M."/>
            <person name="Grant D."/>
            <person name="Shu S."/>
            <person name="Goodstein D."/>
            <person name="Barry K."/>
            <person name="Futrell-Griggs M."/>
            <person name="Abernathy B."/>
            <person name="Du J."/>
            <person name="Tian Z."/>
            <person name="Zhu L."/>
            <person name="Gill N."/>
            <person name="Joshi T."/>
            <person name="Libault M."/>
            <person name="Sethuraman A."/>
            <person name="Zhang X."/>
            <person name="Shinozaki K."/>
            <person name="Nguyen H."/>
            <person name="Wing R."/>
            <person name="Cregan P."/>
            <person name="Specht J."/>
            <person name="Grimwood J."/>
            <person name="Rokhsar D."/>
            <person name="Stacey G."/>
            <person name="Shoemaker R."/>
            <person name="Jackson S."/>
        </authorList>
    </citation>
    <scope>NUCLEOTIDE SEQUENCE</scope>
    <source>
        <tissue evidence="2">Callus</tissue>
    </source>
</reference>
<evidence type="ECO:0000313" key="2">
    <source>
        <dbReference type="EMBL" id="KRH25363.1"/>
    </source>
</evidence>
<dbReference type="EMBL" id="CM000845">
    <property type="protein sequence ID" value="KRH25363.1"/>
    <property type="molecule type" value="Genomic_DNA"/>
</dbReference>
<proteinExistence type="predicted"/>
<gene>
    <name evidence="2" type="ORF">GLYMA_12G097900</name>
</gene>
<evidence type="ECO:0000313" key="3">
    <source>
        <dbReference type="EnsemblPlants" id="KRH25363"/>
    </source>
</evidence>
<dbReference type="InParanoid" id="A0A0R0HC60"/>
<dbReference type="AlphaFoldDB" id="A0A0R0HC60"/>
<accession>A0A0R0HC60</accession>
<dbReference type="Proteomes" id="UP000008827">
    <property type="component" value="Chromosome 12"/>
</dbReference>
<dbReference type="OMA" id="FANANAC"/>
<dbReference type="OrthoDB" id="10382493at2759"/>
<dbReference type="Gramene" id="KRH25363">
    <property type="protein sequence ID" value="KRH25363"/>
    <property type="gene ID" value="GLYMA_12G097900"/>
</dbReference>
<dbReference type="EnsemblPlants" id="KRH25363">
    <property type="protein sequence ID" value="KRH25363"/>
    <property type="gene ID" value="GLYMA_12G097900"/>
</dbReference>
<evidence type="ECO:0000256" key="1">
    <source>
        <dbReference type="SAM" id="SignalP"/>
    </source>
</evidence>
<keyword evidence="4" id="KW-1185">Reference proteome</keyword>
<protein>
    <submittedName>
        <fullName evidence="2 3">Uncharacterized protein</fullName>
    </submittedName>
</protein>
<sequence>MVKASLLFPCSIVLFLVVSTIGFANANACTKCDLEHDCGHLHCFGPRCLKECIDGCCGCNCRPPSKIV</sequence>
<feature type="signal peptide" evidence="1">
    <location>
        <begin position="1"/>
        <end position="26"/>
    </location>
</feature>
<evidence type="ECO:0000313" key="4">
    <source>
        <dbReference type="Proteomes" id="UP000008827"/>
    </source>
</evidence>
<dbReference type="SMR" id="A0A0R0HC60"/>